<reference evidence="1 2" key="1">
    <citation type="submission" date="2018-05" db="EMBL/GenBank/DDBJ databases">
        <title>Comparative genomic sequence analysis between strain HN4 and CCM 8460T (Falsochrobactrum ovis) will provide more evidence to prove that HN4 is a new species of Falsochrobactrum.</title>
        <authorList>
            <person name="Lyu W."/>
            <person name="Sun L."/>
            <person name="Yao L."/>
        </authorList>
    </citation>
    <scope>NUCLEOTIDE SEQUENCE [LARGE SCALE GENOMIC DNA]</scope>
    <source>
        <strain evidence="1 2">HN4</strain>
    </source>
</reference>
<comment type="caution">
    <text evidence="1">The sequence shown here is derived from an EMBL/GenBank/DDBJ whole genome shotgun (WGS) entry which is preliminary data.</text>
</comment>
<dbReference type="OrthoDB" id="9785687at2"/>
<sequence length="76" mass="8193">MKKFTPSYAKDLCSPGSYTTQLFATGVQLRIASQPLEHSAIGIAFDLYLDMMPGMPGNAVEQVDAAIKAVKKATEK</sequence>
<accession>A0A316JIA9</accession>
<dbReference type="EMBL" id="QGDB01000002">
    <property type="protein sequence ID" value="PWL18983.1"/>
    <property type="molecule type" value="Genomic_DNA"/>
</dbReference>
<evidence type="ECO:0000313" key="1">
    <source>
        <dbReference type="EMBL" id="PWL18983.1"/>
    </source>
</evidence>
<dbReference type="Proteomes" id="UP000245865">
    <property type="component" value="Unassembled WGS sequence"/>
</dbReference>
<name>A0A316JIA9_9HYPH</name>
<protein>
    <submittedName>
        <fullName evidence="1">Uncharacterized protein</fullName>
    </submittedName>
</protein>
<gene>
    <name evidence="1" type="ORF">DKP76_06610</name>
</gene>
<dbReference type="AlphaFoldDB" id="A0A316JIA9"/>
<proteinExistence type="predicted"/>
<organism evidence="1 2">
    <name type="scientific">Falsochrobactrum shanghaiense</name>
    <dbReference type="NCBI Taxonomy" id="2201899"/>
    <lineage>
        <taxon>Bacteria</taxon>
        <taxon>Pseudomonadati</taxon>
        <taxon>Pseudomonadota</taxon>
        <taxon>Alphaproteobacteria</taxon>
        <taxon>Hyphomicrobiales</taxon>
        <taxon>Brucellaceae</taxon>
        <taxon>Falsochrobactrum</taxon>
    </lineage>
</organism>
<keyword evidence="2" id="KW-1185">Reference proteome</keyword>
<evidence type="ECO:0000313" key="2">
    <source>
        <dbReference type="Proteomes" id="UP000245865"/>
    </source>
</evidence>